<dbReference type="Gene3D" id="1.10.510.10">
    <property type="entry name" value="Transferase(Phosphotransferase) domain 1"/>
    <property type="match status" value="1"/>
</dbReference>
<proteinExistence type="predicted"/>
<dbReference type="FunFam" id="1.10.510.10:FF:000521">
    <property type="entry name" value="Tyrosine-protein kinase pr2"/>
    <property type="match status" value="1"/>
</dbReference>
<evidence type="ECO:0000256" key="6">
    <source>
        <dbReference type="ARBA" id="ARBA00022840"/>
    </source>
</evidence>
<feature type="domain" description="Protein kinase" evidence="11">
    <location>
        <begin position="136"/>
        <end position="400"/>
    </location>
</feature>
<evidence type="ECO:0000256" key="9">
    <source>
        <dbReference type="PROSITE-ProRule" id="PRU10141"/>
    </source>
</evidence>
<evidence type="ECO:0000259" key="12">
    <source>
        <dbReference type="PROSITE" id="PS50108"/>
    </source>
</evidence>
<evidence type="ECO:0000256" key="8">
    <source>
        <dbReference type="ARBA" id="ARBA00047899"/>
    </source>
</evidence>
<dbReference type="InterPro" id="IPR000719">
    <property type="entry name" value="Prot_kinase_dom"/>
</dbReference>
<dbReference type="PANTHER" id="PTHR24418">
    <property type="entry name" value="TYROSINE-PROTEIN KINASE"/>
    <property type="match status" value="1"/>
</dbReference>
<dbReference type="OrthoDB" id="4062651at2759"/>
<dbReference type="InterPro" id="IPR055175">
    <property type="entry name" value="ACK/TNK-like_SAM"/>
</dbReference>
<evidence type="ECO:0000256" key="1">
    <source>
        <dbReference type="ARBA" id="ARBA00011903"/>
    </source>
</evidence>
<comment type="catalytic activity">
    <reaction evidence="8">
        <text>L-threonyl-[protein] + ATP = O-phospho-L-threonyl-[protein] + ADP + H(+)</text>
        <dbReference type="Rhea" id="RHEA:46608"/>
        <dbReference type="Rhea" id="RHEA-COMP:11060"/>
        <dbReference type="Rhea" id="RHEA-COMP:11605"/>
        <dbReference type="ChEBI" id="CHEBI:15378"/>
        <dbReference type="ChEBI" id="CHEBI:30013"/>
        <dbReference type="ChEBI" id="CHEBI:30616"/>
        <dbReference type="ChEBI" id="CHEBI:61977"/>
        <dbReference type="ChEBI" id="CHEBI:456216"/>
        <dbReference type="EC" id="2.7.11.1"/>
    </reaction>
</comment>
<keyword evidence="3" id="KW-0808">Transferase</keyword>
<dbReference type="InterPro" id="IPR001245">
    <property type="entry name" value="Ser-Thr/Tyr_kinase_cat_dom"/>
</dbReference>
<keyword evidence="6 9" id="KW-0067">ATP-binding</keyword>
<dbReference type="GO" id="GO:0002009">
    <property type="term" value="P:morphogenesis of an epithelium"/>
    <property type="evidence" value="ECO:0007669"/>
    <property type="project" value="UniProtKB-ARBA"/>
</dbReference>
<dbReference type="PROSITE" id="PS50011">
    <property type="entry name" value="PROTEIN_KINASE_DOM"/>
    <property type="match status" value="1"/>
</dbReference>
<dbReference type="SUPFAM" id="SSF50044">
    <property type="entry name" value="SH3-domain"/>
    <property type="match status" value="1"/>
</dbReference>
<reference evidence="13" key="1">
    <citation type="submission" date="2014-05" db="EMBL/GenBank/DDBJ databases">
        <authorList>
            <person name="Chronopoulou M."/>
        </authorList>
    </citation>
    <scope>NUCLEOTIDE SEQUENCE</scope>
    <source>
        <tissue evidence="13">Whole organism</tissue>
    </source>
</reference>
<name>A0A0K2T2B9_LEPSM</name>
<evidence type="ECO:0000313" key="13">
    <source>
        <dbReference type="EMBL" id="CDW19747.1"/>
    </source>
</evidence>
<keyword evidence="2" id="KW-0728">SH3 domain</keyword>
<dbReference type="SMART" id="SM00219">
    <property type="entry name" value="TyrKc"/>
    <property type="match status" value="1"/>
</dbReference>
<dbReference type="InterPro" id="IPR020635">
    <property type="entry name" value="Tyr_kinase_cat_dom"/>
</dbReference>
<dbReference type="Pfam" id="PF22931">
    <property type="entry name" value="SAM_TNK"/>
    <property type="match status" value="1"/>
</dbReference>
<evidence type="ECO:0000256" key="5">
    <source>
        <dbReference type="ARBA" id="ARBA00022777"/>
    </source>
</evidence>
<dbReference type="PROSITE" id="PS50108">
    <property type="entry name" value="CRIB"/>
    <property type="match status" value="1"/>
</dbReference>
<dbReference type="EMBL" id="HACA01002386">
    <property type="protein sequence ID" value="CDW19747.1"/>
    <property type="molecule type" value="Transcribed_RNA"/>
</dbReference>
<keyword evidence="5 13" id="KW-0418">Kinase</keyword>
<dbReference type="EC" id="2.7.10.2" evidence="1"/>
<dbReference type="GO" id="GO:0004715">
    <property type="term" value="F:non-membrane spanning protein tyrosine kinase activity"/>
    <property type="evidence" value="ECO:0007669"/>
    <property type="project" value="UniProtKB-EC"/>
</dbReference>
<dbReference type="InterPro" id="IPR000095">
    <property type="entry name" value="CRIB_dom"/>
</dbReference>
<evidence type="ECO:0000259" key="11">
    <source>
        <dbReference type="PROSITE" id="PS50011"/>
    </source>
</evidence>
<dbReference type="Gene3D" id="3.30.200.20">
    <property type="entry name" value="Phosphorylase Kinase, domain 1"/>
    <property type="match status" value="1"/>
</dbReference>
<evidence type="ECO:0000256" key="3">
    <source>
        <dbReference type="ARBA" id="ARBA00022679"/>
    </source>
</evidence>
<dbReference type="InterPro" id="IPR011009">
    <property type="entry name" value="Kinase-like_dom_sf"/>
</dbReference>
<keyword evidence="7" id="KW-0829">Tyrosine-protein kinase</keyword>
<dbReference type="GO" id="GO:0004674">
    <property type="term" value="F:protein serine/threonine kinase activity"/>
    <property type="evidence" value="ECO:0007669"/>
    <property type="project" value="UniProtKB-EC"/>
</dbReference>
<dbReference type="InterPro" id="IPR017441">
    <property type="entry name" value="Protein_kinase_ATP_BS"/>
</dbReference>
<dbReference type="PROSITE" id="PS00107">
    <property type="entry name" value="PROTEIN_KINASE_ATP"/>
    <property type="match status" value="1"/>
</dbReference>
<evidence type="ECO:0000256" key="10">
    <source>
        <dbReference type="SAM" id="MobiDB-lite"/>
    </source>
</evidence>
<sequence>MMSAESGRHDSALMAYPGGLYDLLMDARLTEFFNPLKTVLNVMTLHELKARVDEDFLSIGMSKPEIRRLKSSTAKFLPASNASLSSKLKRFLSVGGGLSGHETLPRSRKGSLGEGLRERKASFRVPFQHLIPLASVRVHQSLGSGEFGVVQRGVWTDPEGIAHQVAVKALSKEHMQNNTIVFMKEYEVMQSIEHPSIVKLFGVVLDAPRIMLITELAALRSLLECLNEPSSRSSFHVSRLSEFSLQICQGMSYLEEKRLIHRDLAARNILVFSKEVVKISDFGLSRALGVGKDYYQTNFNANLKLPIAWCAPECINFLKFTSASDVWAFSTALWEMFSYGFQPWAGLTGKQILDAIDEPHSRRLERPPYCPKDYYRIMMECWSHDPIKRPTFARLYHLLFDAKPERVKAIALPNVPGHLAYFVGDIMTVLDKTEGENALWKGCTDDGKVGYFSPNNTVAYIGNLPTSNSVVAFQRSSVRGSKNGIKKKISRDMISGPRGHVQHTGHVGVDGAYFGDVSGFHGSVSSSKSAEFVSMPCLSRADSDLSERAPLISSVSQQNRHDGISNRNPKMVFATGYLRKSSNTTEKPQQNHEYQSINEDDAGELFSTPLDLGPSLMDEVFNELDSSLDSAEAEKNERIREILKEVKKSQQPLPVKKSEFKEDFKDLVISTLARHKTRSNHKRQQATVKPINAQDEKTLESAIAMANALASKSMHELDKRGTEDFYENSPIPSPLTPNSPSKKFSFWFPNVGKSVSSPKSERRHFSEEVKFVSGDIESSLTPGAKDAYRTLIEGSSRASPTSNNLNNNSQSSSPSNDSLLQQYNRLSLPPSDFHQKGNPLPLPPKSIKMNNPPPKRHVRKNPLIITDESDDGFRSIAEVNQGLDNTSISQFGRVNTLPNNRSSSLYNFNNNNNFSHFSMFNSLHHHNNNNGDDFENAIACSMDALDNIDEIPKYSSPKHSLDIGNNGDEDSLPLVQYNQDHVSCEDLLDFHRQRPEDCDEVRIMKKVLKRDMIQDDEEAVSALCATGWNVHHAIKLIKVKNLIKTRPTKFSDSELIETLRSFEWDVVKAVTALTKI</sequence>
<evidence type="ECO:0000256" key="4">
    <source>
        <dbReference type="ARBA" id="ARBA00022741"/>
    </source>
</evidence>
<feature type="domain" description="CRIB" evidence="12">
    <location>
        <begin position="494"/>
        <end position="508"/>
    </location>
</feature>
<dbReference type="InterPro" id="IPR008266">
    <property type="entry name" value="Tyr_kinase_AS"/>
</dbReference>
<feature type="binding site" evidence="9">
    <location>
        <position position="168"/>
    </location>
    <ligand>
        <name>ATP</name>
        <dbReference type="ChEBI" id="CHEBI:30616"/>
    </ligand>
</feature>
<dbReference type="Pfam" id="PF07714">
    <property type="entry name" value="PK_Tyr_Ser-Thr"/>
    <property type="match status" value="1"/>
</dbReference>
<keyword evidence="4 9" id="KW-0547">Nucleotide-binding</keyword>
<feature type="region of interest" description="Disordered" evidence="10">
    <location>
        <begin position="795"/>
        <end position="859"/>
    </location>
</feature>
<dbReference type="InterPro" id="IPR036028">
    <property type="entry name" value="SH3-like_dom_sf"/>
</dbReference>
<protein>
    <recommendedName>
        <fullName evidence="1">non-specific protein-tyrosine kinase</fullName>
        <ecNumber evidence="1">2.7.10.2</ecNumber>
    </recommendedName>
</protein>
<evidence type="ECO:0000256" key="7">
    <source>
        <dbReference type="ARBA" id="ARBA00023137"/>
    </source>
</evidence>
<feature type="compositionally biased region" description="Low complexity" evidence="10">
    <location>
        <begin position="802"/>
        <end position="822"/>
    </location>
</feature>
<dbReference type="AlphaFoldDB" id="A0A0K2T2B9"/>
<dbReference type="PRINTS" id="PR00109">
    <property type="entry name" value="TYRKINASE"/>
</dbReference>
<dbReference type="SUPFAM" id="SSF56112">
    <property type="entry name" value="Protein kinase-like (PK-like)"/>
    <property type="match status" value="1"/>
</dbReference>
<dbReference type="PROSITE" id="PS00109">
    <property type="entry name" value="PROTEIN_KINASE_TYR"/>
    <property type="match status" value="1"/>
</dbReference>
<accession>A0A0K2T2B9</accession>
<organism evidence="13">
    <name type="scientific">Lepeophtheirus salmonis</name>
    <name type="common">Salmon louse</name>
    <name type="synonym">Caligus salmonis</name>
    <dbReference type="NCBI Taxonomy" id="72036"/>
    <lineage>
        <taxon>Eukaryota</taxon>
        <taxon>Metazoa</taxon>
        <taxon>Ecdysozoa</taxon>
        <taxon>Arthropoda</taxon>
        <taxon>Crustacea</taxon>
        <taxon>Multicrustacea</taxon>
        <taxon>Hexanauplia</taxon>
        <taxon>Copepoda</taxon>
        <taxon>Siphonostomatoida</taxon>
        <taxon>Caligidae</taxon>
        <taxon>Lepeophtheirus</taxon>
    </lineage>
</organism>
<dbReference type="GO" id="GO:0005524">
    <property type="term" value="F:ATP binding"/>
    <property type="evidence" value="ECO:0007669"/>
    <property type="project" value="UniProtKB-UniRule"/>
</dbReference>
<dbReference type="InterPro" id="IPR050198">
    <property type="entry name" value="Non-receptor_tyrosine_kinases"/>
</dbReference>
<evidence type="ECO:0000256" key="2">
    <source>
        <dbReference type="ARBA" id="ARBA00022443"/>
    </source>
</evidence>